<feature type="signal peptide" evidence="1">
    <location>
        <begin position="1"/>
        <end position="23"/>
    </location>
</feature>
<dbReference type="OrthoDB" id="2730619at2759"/>
<gene>
    <name evidence="2" type="ORF">CSIM01_13440</name>
</gene>
<protein>
    <submittedName>
        <fullName evidence="2">Uncharacterized protein</fullName>
    </submittedName>
</protein>
<keyword evidence="3" id="KW-1185">Reference proteome</keyword>
<evidence type="ECO:0000313" key="3">
    <source>
        <dbReference type="Proteomes" id="UP000070328"/>
    </source>
</evidence>
<name>A0A135S5G6_9PEZI</name>
<dbReference type="InterPro" id="IPR043750">
    <property type="entry name" value="DUF5695"/>
</dbReference>
<feature type="chain" id="PRO_5007801739" evidence="1">
    <location>
        <begin position="24"/>
        <end position="898"/>
    </location>
</feature>
<keyword evidence="1" id="KW-0732">Signal</keyword>
<accession>A0A135S5G6</accession>
<dbReference type="Proteomes" id="UP000070328">
    <property type="component" value="Unassembled WGS sequence"/>
</dbReference>
<evidence type="ECO:0000313" key="2">
    <source>
        <dbReference type="EMBL" id="KXH31129.1"/>
    </source>
</evidence>
<evidence type="ECO:0000256" key="1">
    <source>
        <dbReference type="SAM" id="SignalP"/>
    </source>
</evidence>
<dbReference type="EMBL" id="JFBX01000684">
    <property type="protein sequence ID" value="KXH31129.1"/>
    <property type="molecule type" value="Genomic_DNA"/>
</dbReference>
<dbReference type="AlphaFoldDB" id="A0A135S5G6"/>
<sequence length="898" mass="99180">MKRSQLHIIIYLSISIFFGSVFGQDDLGTINGFVDVETSNFKARFVRDAQVLASLKPIGDDFDFLPFDILGNRSRNGQYHWGDVTYRYRAQGDNTWIDGDSSQQRRPAIALPQSNDVLVAADLSPTLPSGPLKVTREWLNLNGDLALRFNLSNTGNSTIEIGSLGFPAEFNSIFTHHHPADAMAACSLSEPYIGMDSGQIRVTPIKGKGSALVVTALTGTNSPMEAYRNLLEWGYEGSWYGSQTFEGFYEWQVLSKAWAENEWAVQKAQPWNPPSSQTLSPGSTLQFGVRFSVVPEGVRGFDKAVRKTGHPTAVSIPGYILPRDLPGRLFLQADSPVANISVDPQGSLSVALTGNDAYILTPGESAWGRARVTVAYSDGEVQTIHYYITKPAPETIQAMGHFLTTEAHFTDESDPFGRAPSIITYDCQSMSTVTQDPRAWVPGLSDEGGAGAYIAATIKQALYPNADEIEILDAFVNNVVWGNIQQDDYAVRNSLFFYEPAEVPGFTYENFDWASWTSWNKDRSHATDRAYNYVHPSAAYWSLYRVGRAYPELVSQDWSWYLEKAYRTALRISGGGVVWVEMGLMGETVWGVIVADLVREGFIDQAATLEVLMKSRAEHWDSVDAPFGSEMAWDSTGQEGVYYWARHFGFKELAKRAVDTVLGFTPNVPHWGWNGNAHRYWDFDLAGKLRRLERQIHHYGSALNSQVLLSAFRDDPSDSYLLRTGHGGSFAPLSNIDEAGCPSAGFHSFPDTLQWDGFTADYGPGFLGMALGSGTYVAEDEQFGLVAYGGEISIDGSNVVVEPRDPIRKRVFIGPLAVLITVDVGVIERFSYDVNAMSISMTLSQLLDAPKAMNATVWTESAQGSWEVSGNNVEVARGGWKVPMDQERVNITLSLTPV</sequence>
<dbReference type="Pfam" id="PF18951">
    <property type="entry name" value="DUF5695"/>
    <property type="match status" value="1"/>
</dbReference>
<organism evidence="2 3">
    <name type="scientific">Colletotrichum simmondsii</name>
    <dbReference type="NCBI Taxonomy" id="703756"/>
    <lineage>
        <taxon>Eukaryota</taxon>
        <taxon>Fungi</taxon>
        <taxon>Dikarya</taxon>
        <taxon>Ascomycota</taxon>
        <taxon>Pezizomycotina</taxon>
        <taxon>Sordariomycetes</taxon>
        <taxon>Hypocreomycetidae</taxon>
        <taxon>Glomerellales</taxon>
        <taxon>Glomerellaceae</taxon>
        <taxon>Colletotrichum</taxon>
        <taxon>Colletotrichum acutatum species complex</taxon>
    </lineage>
</organism>
<proteinExistence type="predicted"/>
<comment type="caution">
    <text evidence="2">The sequence shown here is derived from an EMBL/GenBank/DDBJ whole genome shotgun (WGS) entry which is preliminary data.</text>
</comment>
<reference evidence="2 3" key="1">
    <citation type="submission" date="2014-02" db="EMBL/GenBank/DDBJ databases">
        <title>The genome sequence of Colletotrichum simmondsii CBS122122.</title>
        <authorList>
            <person name="Baroncelli R."/>
            <person name="Thon M.R."/>
        </authorList>
    </citation>
    <scope>NUCLEOTIDE SEQUENCE [LARGE SCALE GENOMIC DNA]</scope>
    <source>
        <strain evidence="2 3">CBS122122</strain>
    </source>
</reference>